<dbReference type="InterPro" id="IPR011990">
    <property type="entry name" value="TPR-like_helical_dom_sf"/>
</dbReference>
<keyword evidence="5" id="KW-1185">Reference proteome</keyword>
<keyword evidence="2" id="KW-0067">ATP-binding</keyword>
<dbReference type="AlphaFoldDB" id="A0A1H1GWQ8"/>
<evidence type="ECO:0000256" key="2">
    <source>
        <dbReference type="ARBA" id="ARBA00022840"/>
    </source>
</evidence>
<dbReference type="PROSITE" id="PS00622">
    <property type="entry name" value="HTH_LUXR_1"/>
    <property type="match status" value="1"/>
</dbReference>
<proteinExistence type="predicted"/>
<dbReference type="PROSITE" id="PS50043">
    <property type="entry name" value="HTH_LUXR_2"/>
    <property type="match status" value="1"/>
</dbReference>
<dbReference type="CDD" id="cd06170">
    <property type="entry name" value="LuxR_C_like"/>
    <property type="match status" value="1"/>
</dbReference>
<dbReference type="Pfam" id="PF13191">
    <property type="entry name" value="AAA_16"/>
    <property type="match status" value="1"/>
</dbReference>
<dbReference type="Gene3D" id="1.25.40.10">
    <property type="entry name" value="Tetratricopeptide repeat domain"/>
    <property type="match status" value="1"/>
</dbReference>
<dbReference type="Gene3D" id="1.10.10.10">
    <property type="entry name" value="Winged helix-like DNA-binding domain superfamily/Winged helix DNA-binding domain"/>
    <property type="match status" value="1"/>
</dbReference>
<dbReference type="SMART" id="SM00421">
    <property type="entry name" value="HTH_LUXR"/>
    <property type="match status" value="1"/>
</dbReference>
<dbReference type="Pfam" id="PF00196">
    <property type="entry name" value="GerE"/>
    <property type="match status" value="1"/>
</dbReference>
<dbReference type="InterPro" id="IPR000792">
    <property type="entry name" value="Tscrpt_reg_LuxR_C"/>
</dbReference>
<dbReference type="GO" id="GO:0003677">
    <property type="term" value="F:DNA binding"/>
    <property type="evidence" value="ECO:0007669"/>
    <property type="project" value="InterPro"/>
</dbReference>
<dbReference type="SUPFAM" id="SSF48452">
    <property type="entry name" value="TPR-like"/>
    <property type="match status" value="1"/>
</dbReference>
<dbReference type="PANTHER" id="PTHR16305:SF35">
    <property type="entry name" value="TRANSCRIPTIONAL ACTIVATOR DOMAIN"/>
    <property type="match status" value="1"/>
</dbReference>
<dbReference type="STRING" id="35622.SAMN04489764_3875"/>
<feature type="domain" description="HTH luxR-type" evidence="3">
    <location>
        <begin position="904"/>
        <end position="969"/>
    </location>
</feature>
<dbReference type="GO" id="GO:0004016">
    <property type="term" value="F:adenylate cyclase activity"/>
    <property type="evidence" value="ECO:0007669"/>
    <property type="project" value="TreeGrafter"/>
</dbReference>
<dbReference type="GO" id="GO:0005737">
    <property type="term" value="C:cytoplasm"/>
    <property type="evidence" value="ECO:0007669"/>
    <property type="project" value="TreeGrafter"/>
</dbReference>
<dbReference type="PRINTS" id="PR00038">
    <property type="entry name" value="HTHLUXR"/>
</dbReference>
<evidence type="ECO:0000259" key="3">
    <source>
        <dbReference type="PROSITE" id="PS50043"/>
    </source>
</evidence>
<dbReference type="SUPFAM" id="SSF46894">
    <property type="entry name" value="C-terminal effector domain of the bipartite response regulators"/>
    <property type="match status" value="1"/>
</dbReference>
<reference evidence="4 5" key="1">
    <citation type="submission" date="2016-10" db="EMBL/GenBank/DDBJ databases">
        <authorList>
            <person name="de Groot N.N."/>
        </authorList>
    </citation>
    <scope>NUCLEOTIDE SEQUENCE [LARGE SCALE GENOMIC DNA]</scope>
    <source>
        <strain evidence="4 5">DSM 43794</strain>
    </source>
</reference>
<evidence type="ECO:0000313" key="4">
    <source>
        <dbReference type="EMBL" id="SDR17569.1"/>
    </source>
</evidence>
<protein>
    <submittedName>
        <fullName evidence="4">Regulatory protein, luxR family</fullName>
    </submittedName>
</protein>
<dbReference type="InterPro" id="IPR016032">
    <property type="entry name" value="Sig_transdc_resp-reg_C-effctor"/>
</dbReference>
<organism evidence="4 5">
    <name type="scientific">Thermostaphylospora chromogena</name>
    <dbReference type="NCBI Taxonomy" id="35622"/>
    <lineage>
        <taxon>Bacteria</taxon>
        <taxon>Bacillati</taxon>
        <taxon>Actinomycetota</taxon>
        <taxon>Actinomycetes</taxon>
        <taxon>Streptosporangiales</taxon>
        <taxon>Thermomonosporaceae</taxon>
        <taxon>Thermostaphylospora</taxon>
    </lineage>
</organism>
<dbReference type="InterPro" id="IPR027417">
    <property type="entry name" value="P-loop_NTPase"/>
</dbReference>
<dbReference type="SUPFAM" id="SSF52540">
    <property type="entry name" value="P-loop containing nucleoside triphosphate hydrolases"/>
    <property type="match status" value="1"/>
</dbReference>
<dbReference type="EMBL" id="FNKK01000002">
    <property type="protein sequence ID" value="SDR17569.1"/>
    <property type="molecule type" value="Genomic_DNA"/>
</dbReference>
<dbReference type="InterPro" id="IPR036388">
    <property type="entry name" value="WH-like_DNA-bd_sf"/>
</dbReference>
<dbReference type="InterPro" id="IPR041664">
    <property type="entry name" value="AAA_16"/>
</dbReference>
<evidence type="ECO:0000313" key="5">
    <source>
        <dbReference type="Proteomes" id="UP000217103"/>
    </source>
</evidence>
<dbReference type="GO" id="GO:0006355">
    <property type="term" value="P:regulation of DNA-templated transcription"/>
    <property type="evidence" value="ECO:0007669"/>
    <property type="project" value="InterPro"/>
</dbReference>
<sequence length="969" mass="102792">MIAAALVPGKASMHDRVQAALVGREGELRTFEQVVGAVSADGFRFLAVVGDPGMGKSRLLAELARIADRHGLATFTGRATEFEQELPLSPLIDALDDHLDAQAHKLAETIPAAPMRLLASAIPALSGVAGDGEGEPLGGDRTGLTRYRLYRAVRLLLEELARPSGLALLLDDVHWADVTSIELLDHLVRHPPSARVLLAVAYRPAQASARLTALAEHGTRVTVEPLTRAQAEELLGPGVSAPLRRRLYEASGGNPFYLEALARVGGEPDDAGGPGTDELPPAVWAALQIELSGLSPTALRAAQGAAVTADEFEPGLAAVAAELPLSDMLAALNELVGRDLVRQADAYRFRFRHPLVRQVTYLSAAPGWRYAAHARLAAHLERLGAPAVARAHHVERSGAFGDRAAAETLVEAARTVAGRAPATAGAWLKAALALLPGEEPGGPDRLEVMLELARVQGISGNLIEGRDTAREVLRLLPPGDHDRRARAARLCALMERQLDRPHEARSLLLDELSAMPDPQAAAAVTLRTRLVAEALMRVDFRAAQAVLDFMPDDGADWQPGLAMAVAALRAMPAYAAGRIDESLKHIDAAADLVDAAPDEHLAEWLDAIAWLCWTQNSIGRYDGALAHFERAVAVARSSGQDYILTNLLAGQARTLTMVGRLAEARITAEESVEVARLLGSGQQLVFALTQSCLADSWAGEDDTALAAGREATSAGVGRGEVWASMARHALGTALINAGRLEEGVEELLTACDRFDSPRLDRDTLLSCCEALALAEAAMDAPERAAVWADRAQHLARHDRPSFAGVALLARAHALRGEDPAGAAALAEEAAGLLGGAGRRIDRGRALLVAGLAHDGAGERARGRESLRAAAAVFDACGARGLHARTLKELRRMGVRTPAAGKARRAGLPHGLSPREAEVAELVAEGLTNQQIAERLFLSVRTVETHLSRVFAKIGVTSRVGVVNALRRLR</sequence>
<evidence type="ECO:0000256" key="1">
    <source>
        <dbReference type="ARBA" id="ARBA00022741"/>
    </source>
</evidence>
<keyword evidence="1" id="KW-0547">Nucleotide-binding</keyword>
<dbReference type="Proteomes" id="UP000217103">
    <property type="component" value="Unassembled WGS sequence"/>
</dbReference>
<dbReference type="PANTHER" id="PTHR16305">
    <property type="entry name" value="TESTICULAR SOLUBLE ADENYLYL CYCLASE"/>
    <property type="match status" value="1"/>
</dbReference>
<name>A0A1H1GWQ8_9ACTN</name>
<dbReference type="GO" id="GO:0005524">
    <property type="term" value="F:ATP binding"/>
    <property type="evidence" value="ECO:0007669"/>
    <property type="project" value="UniProtKB-KW"/>
</dbReference>
<gene>
    <name evidence="4" type="ORF">SAMN04489764_3875</name>
</gene>
<accession>A0A1H1GWQ8</accession>